<evidence type="ECO:0000313" key="3">
    <source>
        <dbReference type="EMBL" id="WUQ83129.1"/>
    </source>
</evidence>
<dbReference type="CDD" id="cd16936">
    <property type="entry name" value="HATPase_RsbW-like"/>
    <property type="match status" value="1"/>
</dbReference>
<evidence type="ECO:0000256" key="1">
    <source>
        <dbReference type="ARBA" id="ARBA00022527"/>
    </source>
</evidence>
<keyword evidence="3" id="KW-0547">Nucleotide-binding</keyword>
<keyword evidence="1" id="KW-0418">Kinase</keyword>
<feature type="domain" description="Histidine kinase/HSP90-like ATPase" evidence="2">
    <location>
        <begin position="5"/>
        <end position="119"/>
    </location>
</feature>
<accession>A0ABZ1TZB0</accession>
<dbReference type="Pfam" id="PF13581">
    <property type="entry name" value="HATPase_c_2"/>
    <property type="match status" value="1"/>
</dbReference>
<proteinExistence type="predicted"/>
<keyword evidence="1" id="KW-0723">Serine/threonine-protein kinase</keyword>
<keyword evidence="4" id="KW-1185">Reference proteome</keyword>
<gene>
    <name evidence="3" type="ORF">OHA16_09160</name>
</gene>
<dbReference type="RefSeq" id="WP_328954162.1">
    <property type="nucleotide sequence ID" value="NZ_CP108110.1"/>
</dbReference>
<keyword evidence="1" id="KW-0808">Transferase</keyword>
<dbReference type="EMBL" id="CP108110">
    <property type="protein sequence ID" value="WUQ83129.1"/>
    <property type="molecule type" value="Genomic_DNA"/>
</dbReference>
<evidence type="ECO:0000259" key="2">
    <source>
        <dbReference type="Pfam" id="PF13581"/>
    </source>
</evidence>
<protein>
    <submittedName>
        <fullName evidence="3">ATP-binding protein</fullName>
    </submittedName>
</protein>
<dbReference type="SUPFAM" id="SSF55874">
    <property type="entry name" value="ATPase domain of HSP90 chaperone/DNA topoisomerase II/histidine kinase"/>
    <property type="match status" value="1"/>
</dbReference>
<name>A0ABZ1TZB0_9ACTN</name>
<dbReference type="GO" id="GO:0005524">
    <property type="term" value="F:ATP binding"/>
    <property type="evidence" value="ECO:0007669"/>
    <property type="project" value="UniProtKB-KW"/>
</dbReference>
<evidence type="ECO:0000313" key="4">
    <source>
        <dbReference type="Proteomes" id="UP001432222"/>
    </source>
</evidence>
<dbReference type="InterPro" id="IPR050267">
    <property type="entry name" value="Anti-sigma-factor_SerPK"/>
</dbReference>
<sequence>MVDRAPAAVTGLRANAADVLQAWGLDRDGDQSFAVVLVLTELVTNAGRHGRPRLGLIDTEMWLDGDRVVVTVMDGTGEVPVARDAGSGDESGRGLRLISAYVEASGYEPHRGGKRIWAVIGPHPAPGEGFLLLPPSDPLRSAV</sequence>
<dbReference type="InterPro" id="IPR036890">
    <property type="entry name" value="HATPase_C_sf"/>
</dbReference>
<organism evidence="3 4">
    <name type="scientific">Kitasatospora purpeofusca</name>
    <dbReference type="NCBI Taxonomy" id="67352"/>
    <lineage>
        <taxon>Bacteria</taxon>
        <taxon>Bacillati</taxon>
        <taxon>Actinomycetota</taxon>
        <taxon>Actinomycetes</taxon>
        <taxon>Kitasatosporales</taxon>
        <taxon>Streptomycetaceae</taxon>
        <taxon>Kitasatospora</taxon>
    </lineage>
</organism>
<keyword evidence="3" id="KW-0067">ATP-binding</keyword>
<reference evidence="3" key="1">
    <citation type="submission" date="2022-10" db="EMBL/GenBank/DDBJ databases">
        <title>The complete genomes of actinobacterial strains from the NBC collection.</title>
        <authorList>
            <person name="Joergensen T.S."/>
            <person name="Alvarez Arevalo M."/>
            <person name="Sterndorff E.B."/>
            <person name="Faurdal D."/>
            <person name="Vuksanovic O."/>
            <person name="Mourched A.-S."/>
            <person name="Charusanti P."/>
            <person name="Shaw S."/>
            <person name="Blin K."/>
            <person name="Weber T."/>
        </authorList>
    </citation>
    <scope>NUCLEOTIDE SEQUENCE</scope>
    <source>
        <strain evidence="3">NBC_00222</strain>
    </source>
</reference>
<dbReference type="InterPro" id="IPR003594">
    <property type="entry name" value="HATPase_dom"/>
</dbReference>
<dbReference type="PANTHER" id="PTHR35526">
    <property type="entry name" value="ANTI-SIGMA-F FACTOR RSBW-RELATED"/>
    <property type="match status" value="1"/>
</dbReference>
<dbReference type="Gene3D" id="3.30.565.10">
    <property type="entry name" value="Histidine kinase-like ATPase, C-terminal domain"/>
    <property type="match status" value="1"/>
</dbReference>
<dbReference type="PANTHER" id="PTHR35526:SF3">
    <property type="entry name" value="ANTI-SIGMA-F FACTOR RSBW"/>
    <property type="match status" value="1"/>
</dbReference>
<dbReference type="Proteomes" id="UP001432222">
    <property type="component" value="Chromosome"/>
</dbReference>